<dbReference type="Proteomes" id="UP000358159">
    <property type="component" value="Unassembled WGS sequence"/>
</dbReference>
<protein>
    <recommendedName>
        <fullName evidence="4">Lipoprotein</fullName>
    </recommendedName>
</protein>
<dbReference type="RefSeq" id="WP_153094663.1">
    <property type="nucleotide sequence ID" value="NZ_DAWEAY010000001.1"/>
</dbReference>
<keyword evidence="1" id="KW-0732">Signal</keyword>
<feature type="signal peptide" evidence="1">
    <location>
        <begin position="1"/>
        <end position="20"/>
    </location>
</feature>
<comment type="caution">
    <text evidence="2">The sequence shown here is derived from an EMBL/GenBank/DDBJ whole genome shotgun (WGS) entry which is preliminary data.</text>
</comment>
<evidence type="ECO:0000313" key="2">
    <source>
        <dbReference type="EMBL" id="MQO55287.1"/>
    </source>
</evidence>
<feature type="chain" id="PRO_5043213423" description="Lipoprotein" evidence="1">
    <location>
        <begin position="21"/>
        <end position="141"/>
    </location>
</feature>
<evidence type="ECO:0000313" key="3">
    <source>
        <dbReference type="Proteomes" id="UP000358159"/>
    </source>
</evidence>
<proteinExistence type="predicted"/>
<accession>A0A6A7VNC2</accession>
<evidence type="ECO:0008006" key="4">
    <source>
        <dbReference type="Google" id="ProtNLM"/>
    </source>
</evidence>
<gene>
    <name evidence="2" type="ORF">F7D42_06095</name>
</gene>
<reference evidence="2 3" key="1">
    <citation type="submission" date="2019-09" db="EMBL/GenBank/DDBJ databases">
        <title>Distinct polysaccharide growth profiles of human intestinal Prevotella copri isolates.</title>
        <authorList>
            <person name="Fehlner-Peach H."/>
            <person name="Magnabosco C."/>
            <person name="Raghavan V."/>
            <person name="Scher J.U."/>
            <person name="Tett A."/>
            <person name="Cox L.M."/>
            <person name="Gottsegen C."/>
            <person name="Watters A."/>
            <person name="Wiltshire- Gordon J.D."/>
            <person name="Segata N."/>
            <person name="Bonneau R."/>
            <person name="Littman D.R."/>
        </authorList>
    </citation>
    <scope>NUCLEOTIDE SEQUENCE [LARGE SCALE GENOMIC DNA]</scope>
    <source>
        <strain evidence="2 3">BVe41219</strain>
    </source>
</reference>
<name>A0A6A7VNC2_9BACT</name>
<dbReference type="PROSITE" id="PS51257">
    <property type="entry name" value="PROKAR_LIPOPROTEIN"/>
    <property type="match status" value="1"/>
</dbReference>
<evidence type="ECO:0000256" key="1">
    <source>
        <dbReference type="SAM" id="SignalP"/>
    </source>
</evidence>
<dbReference type="AlphaFoldDB" id="A0A6A7VNC2"/>
<sequence length="141" mass="15634">MKKILYFVAALAATSFITTMGTSCKFAPDQHDGDTVAASEFYPIDTSAAHAKKMAKIAAIKNGKDSVGIYYVGSNSTKDLIELVSYPSRRDTMMYSKTRHIKVKGNADINHVVRVDFYLHNGKDSLVKYVEEVNFKSLNSL</sequence>
<dbReference type="EMBL" id="VZAZ01000023">
    <property type="protein sequence ID" value="MQO55287.1"/>
    <property type="molecule type" value="Genomic_DNA"/>
</dbReference>
<organism evidence="2 3">
    <name type="scientific">Segatella copri</name>
    <dbReference type="NCBI Taxonomy" id="165179"/>
    <lineage>
        <taxon>Bacteria</taxon>
        <taxon>Pseudomonadati</taxon>
        <taxon>Bacteroidota</taxon>
        <taxon>Bacteroidia</taxon>
        <taxon>Bacteroidales</taxon>
        <taxon>Prevotellaceae</taxon>
        <taxon>Segatella</taxon>
    </lineage>
</organism>